<proteinExistence type="inferred from homology"/>
<dbReference type="Pfam" id="PF00652">
    <property type="entry name" value="Ricin_B_lectin"/>
    <property type="match status" value="1"/>
</dbReference>
<dbReference type="Gene3D" id="2.115.10.20">
    <property type="entry name" value="Glycosyl hydrolase domain, family 43"/>
    <property type="match status" value="1"/>
</dbReference>
<keyword evidence="2 4" id="KW-0378">Hydrolase</keyword>
<dbReference type="InterPro" id="IPR013320">
    <property type="entry name" value="ConA-like_dom_sf"/>
</dbReference>
<dbReference type="PANTHER" id="PTHR42800">
    <property type="entry name" value="EXOINULINASE INUD (AFU_ORTHOLOGUE AFUA_5G00480)"/>
    <property type="match status" value="1"/>
</dbReference>
<dbReference type="SUPFAM" id="SSF49899">
    <property type="entry name" value="Concanavalin A-like lectins/glucanases"/>
    <property type="match status" value="1"/>
</dbReference>
<reference evidence="7 8" key="1">
    <citation type="journal article" date="2015" name="Stand. Genomic Sci.">
        <title>Genomic Encyclopedia of Bacterial and Archaeal Type Strains, Phase III: the genomes of soil and plant-associated and newly described type strains.</title>
        <authorList>
            <person name="Whitman W.B."/>
            <person name="Woyke T."/>
            <person name="Klenk H.P."/>
            <person name="Zhou Y."/>
            <person name="Lilburn T.G."/>
            <person name="Beck B.J."/>
            <person name="De Vos P."/>
            <person name="Vandamme P."/>
            <person name="Eisen J.A."/>
            <person name="Garrity G."/>
            <person name="Hugenholtz P."/>
            <person name="Kyrpides N.C."/>
        </authorList>
    </citation>
    <scope>NUCLEOTIDE SEQUENCE [LARGE SCALE GENOMIC DNA]</scope>
    <source>
        <strain evidence="7 8">VKM Ac-2540</strain>
    </source>
</reference>
<dbReference type="AlphaFoldDB" id="A0A4Q7X0J1"/>
<keyword evidence="8" id="KW-1185">Reference proteome</keyword>
<dbReference type="OrthoDB" id="9776657at2"/>
<evidence type="ECO:0000256" key="3">
    <source>
        <dbReference type="ARBA" id="ARBA00023295"/>
    </source>
</evidence>
<dbReference type="SMART" id="SM00458">
    <property type="entry name" value="RICIN"/>
    <property type="match status" value="1"/>
</dbReference>
<dbReference type="InterPro" id="IPR023296">
    <property type="entry name" value="Glyco_hydro_beta-prop_sf"/>
</dbReference>
<dbReference type="InterPro" id="IPR035992">
    <property type="entry name" value="Ricin_B-like_lectins"/>
</dbReference>
<dbReference type="SUPFAM" id="SSF50370">
    <property type="entry name" value="Ricin B-like lectins"/>
    <property type="match status" value="1"/>
</dbReference>
<dbReference type="EMBL" id="SHKR01000012">
    <property type="protein sequence ID" value="RZU15805.1"/>
    <property type="molecule type" value="Genomic_DNA"/>
</dbReference>
<dbReference type="RefSeq" id="WP_130444653.1">
    <property type="nucleotide sequence ID" value="NZ_SHKR01000012.1"/>
</dbReference>
<dbReference type="Gene3D" id="2.60.120.560">
    <property type="entry name" value="Exo-inulinase, domain 1"/>
    <property type="match status" value="1"/>
</dbReference>
<keyword evidence="5" id="KW-0732">Signal</keyword>
<dbReference type="Proteomes" id="UP000292027">
    <property type="component" value="Unassembled WGS sequence"/>
</dbReference>
<organism evidence="7 8">
    <name type="scientific">Kribbella rubisoli</name>
    <dbReference type="NCBI Taxonomy" id="3075929"/>
    <lineage>
        <taxon>Bacteria</taxon>
        <taxon>Bacillati</taxon>
        <taxon>Actinomycetota</taxon>
        <taxon>Actinomycetes</taxon>
        <taxon>Propionibacteriales</taxon>
        <taxon>Kribbellaceae</taxon>
        <taxon>Kribbella</taxon>
    </lineage>
</organism>
<dbReference type="CDD" id="cd18622">
    <property type="entry name" value="GH32_Inu-like"/>
    <property type="match status" value="1"/>
</dbReference>
<sequence length="623" mass="67282">MTRVAAFLAWVLVFIGLTAVPAAVAGSPSDYPEYPYAATDYTEPYRGQFHFSPQNGFMNDINAPLYYRGVYHLFFQHNPHGLGWDAAVHWGHATSTDLVHWTQQPITLEPGVQSGTLWSGSGWVDVNNVTGLKVGSDDPILLFTNTDGVSIAYSTDGAKTFQMYNGGAKVITDPVESRDPKVQWDPDHNRWELVTFRAGTGAAFYTSTNLLDWTYRGAYSASWFVECPDLYQLPVDGNSASKKWVLQDASGEYVIGSLDANGLFVADSTTQQRMEWGVSGAAFPPSTWYAPQTFNQLPNGRVVQMAWQPSNAGVTWTGNASFPVELALKTYPEGIRITRNPVSEISTIRTSSQAWGTRTITTDPSTDPLSGVSADTYEISAQFDLSGVTASEFGFRLHARSDGTSDRTVAYSVAAQTLYGASMPPISNQVTIRMLVDRGQLEVFGNGGKTVVSDNVAFDSSSGSLGIRLYAVGGAVTLTSLSFSPIGSTWTPAPEGTAPAGAIVSTTRQDMCVDRDVATGNVQLWTCLQNGNQTWNLNSLGELTTGGVCLEVPSGQTANLTLVHVATCSGNSNQKWRQGNFGSLINLASGRCLDLPEADFTNGRQLQIYDCVGTRNQSWVDPA</sequence>
<accession>A0A4Q7X0J1</accession>
<evidence type="ECO:0000313" key="8">
    <source>
        <dbReference type="Proteomes" id="UP000292027"/>
    </source>
</evidence>
<feature type="signal peptide" evidence="5">
    <location>
        <begin position="1"/>
        <end position="25"/>
    </location>
</feature>
<protein>
    <submittedName>
        <fullName evidence="7">Levanase</fullName>
    </submittedName>
</protein>
<comment type="caution">
    <text evidence="7">The sequence shown here is derived from an EMBL/GenBank/DDBJ whole genome shotgun (WGS) entry which is preliminary data.</text>
</comment>
<evidence type="ECO:0000259" key="6">
    <source>
        <dbReference type="SMART" id="SM00458"/>
    </source>
</evidence>
<dbReference type="Gene3D" id="2.80.10.50">
    <property type="match status" value="1"/>
</dbReference>
<dbReference type="GO" id="GO:0005737">
    <property type="term" value="C:cytoplasm"/>
    <property type="evidence" value="ECO:0007669"/>
    <property type="project" value="TreeGrafter"/>
</dbReference>
<feature type="domain" description="Ricin B lectin" evidence="6">
    <location>
        <begin position="501"/>
        <end position="622"/>
    </location>
</feature>
<name>A0A4Q7X0J1_9ACTN</name>
<dbReference type="InterPro" id="IPR000772">
    <property type="entry name" value="Ricin_B_lectin"/>
</dbReference>
<dbReference type="InterPro" id="IPR013148">
    <property type="entry name" value="Glyco_hydro_32_N"/>
</dbReference>
<evidence type="ECO:0000256" key="4">
    <source>
        <dbReference type="RuleBase" id="RU362110"/>
    </source>
</evidence>
<dbReference type="SMART" id="SM00640">
    <property type="entry name" value="Glyco_32"/>
    <property type="match status" value="1"/>
</dbReference>
<dbReference type="PROSITE" id="PS50231">
    <property type="entry name" value="RICIN_B_LECTIN"/>
    <property type="match status" value="1"/>
</dbReference>
<dbReference type="Pfam" id="PF08244">
    <property type="entry name" value="Glyco_hydro_32C"/>
    <property type="match status" value="1"/>
</dbReference>
<dbReference type="PANTHER" id="PTHR42800:SF1">
    <property type="entry name" value="EXOINULINASE INUD (AFU_ORTHOLOGUE AFUA_5G00480)"/>
    <property type="match status" value="1"/>
</dbReference>
<evidence type="ECO:0000313" key="7">
    <source>
        <dbReference type="EMBL" id="RZU15805.1"/>
    </source>
</evidence>
<dbReference type="Pfam" id="PF00251">
    <property type="entry name" value="Glyco_hydro_32N"/>
    <property type="match status" value="1"/>
</dbReference>
<comment type="similarity">
    <text evidence="1 4">Belongs to the glycosyl hydrolase 32 family.</text>
</comment>
<gene>
    <name evidence="7" type="ORF">EV645_3343</name>
</gene>
<dbReference type="GO" id="GO:0004575">
    <property type="term" value="F:sucrose alpha-glucosidase activity"/>
    <property type="evidence" value="ECO:0007669"/>
    <property type="project" value="TreeGrafter"/>
</dbReference>
<keyword evidence="3 4" id="KW-0326">Glycosidase</keyword>
<dbReference type="SUPFAM" id="SSF75005">
    <property type="entry name" value="Arabinanase/levansucrase/invertase"/>
    <property type="match status" value="1"/>
</dbReference>
<dbReference type="InterPro" id="IPR013189">
    <property type="entry name" value="Glyco_hydro_32_C"/>
</dbReference>
<evidence type="ECO:0000256" key="1">
    <source>
        <dbReference type="ARBA" id="ARBA00009902"/>
    </source>
</evidence>
<feature type="chain" id="PRO_5020471662" evidence="5">
    <location>
        <begin position="26"/>
        <end position="623"/>
    </location>
</feature>
<evidence type="ECO:0000256" key="2">
    <source>
        <dbReference type="ARBA" id="ARBA00022801"/>
    </source>
</evidence>
<evidence type="ECO:0000256" key="5">
    <source>
        <dbReference type="SAM" id="SignalP"/>
    </source>
</evidence>
<dbReference type="InterPro" id="IPR001362">
    <property type="entry name" value="Glyco_hydro_32"/>
</dbReference>
<dbReference type="GO" id="GO:0005987">
    <property type="term" value="P:sucrose catabolic process"/>
    <property type="evidence" value="ECO:0007669"/>
    <property type="project" value="TreeGrafter"/>
</dbReference>